<evidence type="ECO:0000313" key="2">
    <source>
        <dbReference type="EMBL" id="OQP55490.1"/>
    </source>
</evidence>
<organism evidence="2 3">
    <name type="scientific">Niastella koreensis</name>
    <dbReference type="NCBI Taxonomy" id="354356"/>
    <lineage>
        <taxon>Bacteria</taxon>
        <taxon>Pseudomonadati</taxon>
        <taxon>Bacteroidota</taxon>
        <taxon>Chitinophagia</taxon>
        <taxon>Chitinophagales</taxon>
        <taxon>Chitinophagaceae</taxon>
        <taxon>Niastella</taxon>
    </lineage>
</organism>
<comment type="caution">
    <text evidence="2">The sequence shown here is derived from an EMBL/GenBank/DDBJ whole genome shotgun (WGS) entry which is preliminary data.</text>
</comment>
<feature type="domain" description="FIST" evidence="1">
    <location>
        <begin position="25"/>
        <end position="209"/>
    </location>
</feature>
<dbReference type="PANTHER" id="PTHR40252:SF2">
    <property type="entry name" value="BLR0328 PROTEIN"/>
    <property type="match status" value="1"/>
</dbReference>
<sequence length="210" mass="23109">MKMQQLQYSDKAWKIYMHAEEFDRMQCQLVLAFGPPSIITDTAVFNYLERSYPEAHIILTSASGEIILPELFLNSVVVTAFQFDKTTIHCAETNISKHATSLEAGHSLMQQLQQSDLQTAYIMADSTVVNGSELLAGFNKLNTQSIPITGGLTGTRCNFSKAFVGLNQAPADGVIVAIGFYGNQLQVNQGSFVGWNEYGPVQTITAFKEI</sequence>
<name>A0ABX3P7I6_9BACT</name>
<dbReference type="Pfam" id="PF08495">
    <property type="entry name" value="FIST"/>
    <property type="match status" value="1"/>
</dbReference>
<protein>
    <recommendedName>
        <fullName evidence="1">FIST domain-containing protein</fullName>
    </recommendedName>
</protein>
<keyword evidence="3" id="KW-1185">Reference proteome</keyword>
<evidence type="ECO:0000313" key="3">
    <source>
        <dbReference type="Proteomes" id="UP000192277"/>
    </source>
</evidence>
<proteinExistence type="predicted"/>
<dbReference type="EMBL" id="LWBO01000001">
    <property type="protein sequence ID" value="OQP55490.1"/>
    <property type="molecule type" value="Genomic_DNA"/>
</dbReference>
<dbReference type="SMART" id="SM00897">
    <property type="entry name" value="FIST"/>
    <property type="match status" value="1"/>
</dbReference>
<dbReference type="Proteomes" id="UP000192277">
    <property type="component" value="Unassembled WGS sequence"/>
</dbReference>
<dbReference type="InterPro" id="IPR013702">
    <property type="entry name" value="FIST_domain_N"/>
</dbReference>
<evidence type="ECO:0000259" key="1">
    <source>
        <dbReference type="SMART" id="SM00897"/>
    </source>
</evidence>
<accession>A0ABX3P7I6</accession>
<dbReference type="PANTHER" id="PTHR40252">
    <property type="entry name" value="BLR0328 PROTEIN"/>
    <property type="match status" value="1"/>
</dbReference>
<reference evidence="2 3" key="1">
    <citation type="submission" date="2016-04" db="EMBL/GenBank/DDBJ databases">
        <authorList>
            <person name="Chen L."/>
            <person name="Zhuang W."/>
            <person name="Wang G."/>
        </authorList>
    </citation>
    <scope>NUCLEOTIDE SEQUENCE [LARGE SCALE GENOMIC DNA]</scope>
    <source>
        <strain evidence="3">GR20</strain>
    </source>
</reference>
<gene>
    <name evidence="2" type="ORF">A4D02_04060</name>
</gene>